<evidence type="ECO:0000313" key="1">
    <source>
        <dbReference type="Proteomes" id="UP000887565"/>
    </source>
</evidence>
<protein>
    <submittedName>
        <fullName evidence="2">Uncharacterized protein</fullName>
    </submittedName>
</protein>
<evidence type="ECO:0000313" key="2">
    <source>
        <dbReference type="WBParaSite" id="nRc.2.0.1.t23929-RA"/>
    </source>
</evidence>
<keyword evidence="1" id="KW-1185">Reference proteome</keyword>
<reference evidence="2" key="1">
    <citation type="submission" date="2022-11" db="UniProtKB">
        <authorList>
            <consortium name="WormBaseParasite"/>
        </authorList>
    </citation>
    <scope>IDENTIFICATION</scope>
</reference>
<proteinExistence type="predicted"/>
<accession>A0A915JBS8</accession>
<dbReference type="Proteomes" id="UP000887565">
    <property type="component" value="Unplaced"/>
</dbReference>
<organism evidence="1 2">
    <name type="scientific">Romanomermis culicivorax</name>
    <name type="common">Nematode worm</name>
    <dbReference type="NCBI Taxonomy" id="13658"/>
    <lineage>
        <taxon>Eukaryota</taxon>
        <taxon>Metazoa</taxon>
        <taxon>Ecdysozoa</taxon>
        <taxon>Nematoda</taxon>
        <taxon>Enoplea</taxon>
        <taxon>Dorylaimia</taxon>
        <taxon>Mermithida</taxon>
        <taxon>Mermithoidea</taxon>
        <taxon>Mermithidae</taxon>
        <taxon>Romanomermis</taxon>
    </lineage>
</organism>
<sequence>MTTNLLGRFIKRCQWHCVAVNLHLNRHNAAGVAATVYCWSKTKTAEAWKLLGAPDFGCSETLKITHTSDVRSMSFNFFTPSSGHCTPGDEIRARFSHNTESLGEFQPPSRARND</sequence>
<name>A0A915JBS8_ROMCU</name>
<dbReference type="WBParaSite" id="nRc.2.0.1.t23929-RA">
    <property type="protein sequence ID" value="nRc.2.0.1.t23929-RA"/>
    <property type="gene ID" value="nRc.2.0.1.g23929"/>
</dbReference>
<dbReference type="AlphaFoldDB" id="A0A915JBS8"/>